<dbReference type="GO" id="GO:0032259">
    <property type="term" value="P:methylation"/>
    <property type="evidence" value="ECO:0007669"/>
    <property type="project" value="UniProtKB-KW"/>
</dbReference>
<accession>A0ABZ0PN82</accession>
<dbReference type="Proteomes" id="UP001305521">
    <property type="component" value="Chromosome"/>
</dbReference>
<proteinExistence type="predicted"/>
<keyword evidence="2" id="KW-0808">Transferase</keyword>
<dbReference type="Gene3D" id="3.40.50.150">
    <property type="entry name" value="Vaccinia Virus protein VP39"/>
    <property type="match status" value="1"/>
</dbReference>
<dbReference type="CDD" id="cd02440">
    <property type="entry name" value="AdoMet_MTases"/>
    <property type="match status" value="1"/>
</dbReference>
<dbReference type="EC" id="2.1.1.-" evidence="2"/>
<name>A0ABZ0PN82_9PROT</name>
<reference evidence="2 3" key="1">
    <citation type="submission" date="2023-11" db="EMBL/GenBank/DDBJ databases">
        <title>Arctic aerobic anoxygenic photoheterotroph Sediminicoccus rosea KRV36 adapts its photosynthesis to long days of polar summer.</title>
        <authorList>
            <person name="Tomasch J."/>
            <person name="Kopejtka K."/>
            <person name="Bily T."/>
            <person name="Gardiner A.T."/>
            <person name="Gardian Z."/>
            <person name="Shivaramu S."/>
            <person name="Koblizek M."/>
            <person name="Engelhardt F."/>
            <person name="Kaftan D."/>
        </authorList>
    </citation>
    <scope>NUCLEOTIDE SEQUENCE [LARGE SCALE GENOMIC DNA]</scope>
    <source>
        <strain evidence="2 3">R-30</strain>
    </source>
</reference>
<dbReference type="SUPFAM" id="SSF53335">
    <property type="entry name" value="S-adenosyl-L-methionine-dependent methyltransferases"/>
    <property type="match status" value="1"/>
</dbReference>
<evidence type="ECO:0000313" key="3">
    <source>
        <dbReference type="Proteomes" id="UP001305521"/>
    </source>
</evidence>
<dbReference type="Pfam" id="PF13489">
    <property type="entry name" value="Methyltransf_23"/>
    <property type="match status" value="1"/>
</dbReference>
<feature type="region of interest" description="Disordered" evidence="1">
    <location>
        <begin position="339"/>
        <end position="358"/>
    </location>
</feature>
<dbReference type="PANTHER" id="PTHR43861">
    <property type="entry name" value="TRANS-ACONITATE 2-METHYLTRANSFERASE-RELATED"/>
    <property type="match status" value="1"/>
</dbReference>
<sequence>MKIGQDFPASPCRLCGTATRRLVADRGRGGAALETALCTGCGLVSHAEIPDESAVSDFYATRYRLEYKGGFTPKRKHALRALRGAMARARRLAPLLPAPIPSTKARVLDIGASSGEFTFVMREAGFAATGLEPNWGYAEFARREYEVDIRQGGWDSPEFPREALHLVTMNHVMEHLTDPWAAMRRIHAALAPEGLLFIEVPNLAGIRKQLANTFHAAHIWNFTPETLVAAAWQAGFTPCAGENLAHTSIVFRKRRPGDAPPTGADATHAAALWRQMTQEQSRGAYLLSAAPLTRRWQRLLRNIGEHVVTRRHRGIRAMGEALLDAAALEPSSPWAGRHGWRLGGRAQPANSAVTRAKA</sequence>
<dbReference type="GO" id="GO:0008168">
    <property type="term" value="F:methyltransferase activity"/>
    <property type="evidence" value="ECO:0007669"/>
    <property type="project" value="UniProtKB-KW"/>
</dbReference>
<keyword evidence="2" id="KW-0489">Methyltransferase</keyword>
<keyword evidence="3" id="KW-1185">Reference proteome</keyword>
<dbReference type="EMBL" id="CP137852">
    <property type="protein sequence ID" value="WPB87194.1"/>
    <property type="molecule type" value="Genomic_DNA"/>
</dbReference>
<organism evidence="2 3">
    <name type="scientific">Sediminicoccus rosea</name>
    <dbReference type="NCBI Taxonomy" id="1225128"/>
    <lineage>
        <taxon>Bacteria</taxon>
        <taxon>Pseudomonadati</taxon>
        <taxon>Pseudomonadota</taxon>
        <taxon>Alphaproteobacteria</taxon>
        <taxon>Acetobacterales</taxon>
        <taxon>Roseomonadaceae</taxon>
        <taxon>Sediminicoccus</taxon>
    </lineage>
</organism>
<dbReference type="InterPro" id="IPR029063">
    <property type="entry name" value="SAM-dependent_MTases_sf"/>
</dbReference>
<dbReference type="RefSeq" id="WP_318651148.1">
    <property type="nucleotide sequence ID" value="NZ_CP137852.1"/>
</dbReference>
<protein>
    <submittedName>
        <fullName evidence="2">Class I SAM-dependent methyltransferase</fullName>
        <ecNumber evidence="2">2.1.1.-</ecNumber>
    </submittedName>
</protein>
<evidence type="ECO:0000313" key="2">
    <source>
        <dbReference type="EMBL" id="WPB87194.1"/>
    </source>
</evidence>
<feature type="compositionally biased region" description="Polar residues" evidence="1">
    <location>
        <begin position="348"/>
        <end position="358"/>
    </location>
</feature>
<gene>
    <name evidence="2" type="ORF">R9Z33_10005</name>
</gene>
<evidence type="ECO:0000256" key="1">
    <source>
        <dbReference type="SAM" id="MobiDB-lite"/>
    </source>
</evidence>